<feature type="binding site" evidence="12">
    <location>
        <position position="554"/>
    </location>
    <ligand>
        <name>substrate</name>
    </ligand>
</feature>
<evidence type="ECO:0000256" key="12">
    <source>
        <dbReference type="PIRSR" id="PIRSR605478-2"/>
    </source>
</evidence>
<feature type="binding site" evidence="13">
    <location>
        <position position="202"/>
    </location>
    <ligand>
        <name>thiamine diphosphate</name>
        <dbReference type="ChEBI" id="CHEBI:58937"/>
    </ligand>
</feature>
<feature type="site" description="Important for catalytic activity" evidence="15">
    <location>
        <position position="288"/>
    </location>
</feature>
<dbReference type="RefSeq" id="WP_249160095.1">
    <property type="nucleotide sequence ID" value="NZ_JAGSOH010000004.1"/>
</dbReference>
<dbReference type="GO" id="GO:0000287">
    <property type="term" value="F:magnesium ion binding"/>
    <property type="evidence" value="ECO:0007669"/>
    <property type="project" value="UniProtKB-ARBA"/>
</dbReference>
<name>A0A941E7I8_9ACTN</name>
<dbReference type="CDD" id="cd07033">
    <property type="entry name" value="TPP_PYR_DXS_TK_like"/>
    <property type="match status" value="1"/>
</dbReference>
<feature type="binding site" evidence="12">
    <location>
        <position position="382"/>
    </location>
    <ligand>
        <name>substrate</name>
    </ligand>
</feature>
<feature type="active site" description="Proton donor" evidence="11">
    <location>
        <position position="446"/>
    </location>
</feature>
<evidence type="ECO:0000256" key="10">
    <source>
        <dbReference type="NCBIfam" id="TIGR00232"/>
    </source>
</evidence>
<feature type="site" description="Important for catalytic activity" evidence="15">
    <location>
        <position position="40"/>
    </location>
</feature>
<dbReference type="GO" id="GO:0004802">
    <property type="term" value="F:transketolase activity"/>
    <property type="evidence" value="ECO:0007669"/>
    <property type="project" value="UniProtKB-UniRule"/>
</dbReference>
<evidence type="ECO:0000256" key="3">
    <source>
        <dbReference type="ARBA" id="ARBA00013152"/>
    </source>
</evidence>
<dbReference type="EMBL" id="JAGSOH010000004">
    <property type="protein sequence ID" value="MBR7825247.1"/>
    <property type="molecule type" value="Genomic_DNA"/>
</dbReference>
<gene>
    <name evidence="17" type="ORF">KDK95_02935</name>
</gene>
<dbReference type="CDD" id="cd02012">
    <property type="entry name" value="TPP_TK"/>
    <property type="match status" value="1"/>
</dbReference>
<dbReference type="InterPro" id="IPR029061">
    <property type="entry name" value="THDP-binding"/>
</dbReference>
<comment type="catalytic activity">
    <reaction evidence="9">
        <text>D-sedoheptulose 7-phosphate + D-glyceraldehyde 3-phosphate = aldehydo-D-ribose 5-phosphate + D-xylulose 5-phosphate</text>
        <dbReference type="Rhea" id="RHEA:10508"/>
        <dbReference type="ChEBI" id="CHEBI:57483"/>
        <dbReference type="ChEBI" id="CHEBI:57737"/>
        <dbReference type="ChEBI" id="CHEBI:58273"/>
        <dbReference type="ChEBI" id="CHEBI:59776"/>
        <dbReference type="EC" id="2.2.1.1"/>
    </reaction>
</comment>
<evidence type="ECO:0000256" key="11">
    <source>
        <dbReference type="PIRSR" id="PIRSR605478-1"/>
    </source>
</evidence>
<evidence type="ECO:0000256" key="9">
    <source>
        <dbReference type="ARBA" id="ARBA00049473"/>
    </source>
</evidence>
<feature type="binding site" evidence="14">
    <location>
        <position position="202"/>
    </location>
    <ligand>
        <name>Mg(2+)</name>
        <dbReference type="ChEBI" id="CHEBI:18420"/>
    </ligand>
</feature>
<proteinExistence type="inferred from homology"/>
<evidence type="ECO:0000256" key="4">
    <source>
        <dbReference type="ARBA" id="ARBA00016662"/>
    </source>
</evidence>
<evidence type="ECO:0000256" key="8">
    <source>
        <dbReference type="ARBA" id="ARBA00023052"/>
    </source>
</evidence>
<evidence type="ECO:0000256" key="15">
    <source>
        <dbReference type="PIRSR" id="PIRSR605478-5"/>
    </source>
</evidence>
<organism evidence="17 18">
    <name type="scientific">Actinospica acidithermotolerans</name>
    <dbReference type="NCBI Taxonomy" id="2828514"/>
    <lineage>
        <taxon>Bacteria</taxon>
        <taxon>Bacillati</taxon>
        <taxon>Actinomycetota</taxon>
        <taxon>Actinomycetes</taxon>
        <taxon>Catenulisporales</taxon>
        <taxon>Actinospicaceae</taxon>
        <taxon>Actinospica</taxon>
    </lineage>
</organism>
<feature type="binding site" evidence="13">
    <location>
        <position position="80"/>
    </location>
    <ligand>
        <name>thiamine diphosphate</name>
        <dbReference type="ChEBI" id="CHEBI:58937"/>
    </ligand>
</feature>
<comment type="cofactor">
    <cofactor evidence="13">
        <name>thiamine diphosphate</name>
        <dbReference type="ChEBI" id="CHEBI:58937"/>
    </cofactor>
    <text evidence="13">Binds 1 thiamine pyrophosphate per subunit. During the reaction, the substrate forms a covalent intermediate with the cofactor.</text>
</comment>
<evidence type="ECO:0000256" key="7">
    <source>
        <dbReference type="ARBA" id="ARBA00022842"/>
    </source>
</evidence>
<comment type="subunit">
    <text evidence="2">Homodimer.</text>
</comment>
<dbReference type="PANTHER" id="PTHR43522:SF2">
    <property type="entry name" value="TRANSKETOLASE 1-RELATED"/>
    <property type="match status" value="1"/>
</dbReference>
<feature type="binding site" evidence="13">
    <location>
        <begin position="128"/>
        <end position="130"/>
    </location>
    <ligand>
        <name>thiamine diphosphate</name>
        <dbReference type="ChEBI" id="CHEBI:58937"/>
    </ligand>
</feature>
<dbReference type="InterPro" id="IPR033247">
    <property type="entry name" value="Transketolase_fam"/>
</dbReference>
<feature type="binding site" evidence="14">
    <location>
        <position position="172"/>
    </location>
    <ligand>
        <name>Mg(2+)</name>
        <dbReference type="ChEBI" id="CHEBI:18420"/>
    </ligand>
</feature>
<dbReference type="SMART" id="SM00861">
    <property type="entry name" value="Transket_pyr"/>
    <property type="match status" value="1"/>
</dbReference>
<evidence type="ECO:0000256" key="2">
    <source>
        <dbReference type="ARBA" id="ARBA00011738"/>
    </source>
</evidence>
<evidence type="ECO:0000259" key="16">
    <source>
        <dbReference type="SMART" id="SM00861"/>
    </source>
</evidence>
<feature type="binding site" evidence="13">
    <location>
        <position position="288"/>
    </location>
    <ligand>
        <name>thiamine diphosphate</name>
        <dbReference type="ChEBI" id="CHEBI:58937"/>
    </ligand>
</feature>
<dbReference type="PANTHER" id="PTHR43522">
    <property type="entry name" value="TRANSKETOLASE"/>
    <property type="match status" value="1"/>
</dbReference>
<comment type="caution">
    <text evidence="17">The sequence shown here is derived from an EMBL/GenBank/DDBJ whole genome shotgun (WGS) entry which is preliminary data.</text>
</comment>
<dbReference type="FunFam" id="3.40.50.920:FF:000003">
    <property type="entry name" value="Transketolase"/>
    <property type="match status" value="1"/>
</dbReference>
<dbReference type="SUPFAM" id="SSF52518">
    <property type="entry name" value="Thiamin diphosphate-binding fold (THDP-binding)"/>
    <property type="match status" value="2"/>
</dbReference>
<dbReference type="InterPro" id="IPR055152">
    <property type="entry name" value="Transketolase-like_C_2"/>
</dbReference>
<evidence type="ECO:0000313" key="18">
    <source>
        <dbReference type="Proteomes" id="UP000676325"/>
    </source>
</evidence>
<comment type="similarity">
    <text evidence="1">Belongs to the transketolase family.</text>
</comment>
<dbReference type="InterPro" id="IPR009014">
    <property type="entry name" value="Transketo_C/PFOR_II"/>
</dbReference>
<dbReference type="InterPro" id="IPR005475">
    <property type="entry name" value="Transketolase-like_Pyr-bd"/>
</dbReference>
<reference evidence="17" key="1">
    <citation type="submission" date="2021-04" db="EMBL/GenBank/DDBJ databases">
        <title>Genome based classification of Actinospica acidithermotolerans sp. nov., an actinobacterium isolated from an Indonesian hot spring.</title>
        <authorList>
            <person name="Kusuma A.B."/>
            <person name="Putra K.E."/>
            <person name="Nafisah S."/>
            <person name="Loh J."/>
            <person name="Nouioui I."/>
            <person name="Goodfellow M."/>
        </authorList>
    </citation>
    <scope>NUCLEOTIDE SEQUENCE</scope>
    <source>
        <strain evidence="17">MGRD01-02</strain>
    </source>
</reference>
<feature type="domain" description="Transketolase-like pyrimidine-binding" evidence="16">
    <location>
        <begin position="379"/>
        <end position="559"/>
    </location>
</feature>
<evidence type="ECO:0000256" key="1">
    <source>
        <dbReference type="ARBA" id="ARBA00007131"/>
    </source>
</evidence>
<dbReference type="Gene3D" id="3.40.50.970">
    <property type="match status" value="2"/>
</dbReference>
<dbReference type="Gene3D" id="3.40.50.920">
    <property type="match status" value="1"/>
</dbReference>
<feature type="binding site" evidence="12">
    <location>
        <position position="288"/>
    </location>
    <ligand>
        <name>substrate</name>
    </ligand>
</feature>
<dbReference type="FunFam" id="3.40.50.970:FF:000004">
    <property type="entry name" value="Transketolase"/>
    <property type="match status" value="1"/>
</dbReference>
<dbReference type="Proteomes" id="UP000676325">
    <property type="component" value="Unassembled WGS sequence"/>
</dbReference>
<dbReference type="Pfam" id="PF00456">
    <property type="entry name" value="Transketolase_N"/>
    <property type="match status" value="1"/>
</dbReference>
<feature type="binding site" evidence="12">
    <location>
        <position position="40"/>
    </location>
    <ligand>
        <name>substrate</name>
    </ligand>
</feature>
<dbReference type="EC" id="2.2.1.1" evidence="3 10"/>
<dbReference type="Pfam" id="PF02779">
    <property type="entry name" value="Transket_pyr"/>
    <property type="match status" value="1"/>
</dbReference>
<feature type="binding site" evidence="12">
    <location>
        <position position="496"/>
    </location>
    <ligand>
        <name>substrate</name>
    </ligand>
</feature>
<evidence type="ECO:0000256" key="5">
    <source>
        <dbReference type="ARBA" id="ARBA00022679"/>
    </source>
</evidence>
<protein>
    <recommendedName>
        <fullName evidence="4 10">Transketolase</fullName>
        <ecNumber evidence="3 10">2.2.1.1</ecNumber>
    </recommendedName>
</protein>
<keyword evidence="5 17" id="KW-0808">Transferase</keyword>
<dbReference type="GO" id="GO:0005829">
    <property type="term" value="C:cytosol"/>
    <property type="evidence" value="ECO:0007669"/>
    <property type="project" value="TreeGrafter"/>
</dbReference>
<dbReference type="InterPro" id="IPR005474">
    <property type="entry name" value="Transketolase_N"/>
</dbReference>
<dbReference type="Pfam" id="PF22613">
    <property type="entry name" value="Transketolase_C_1"/>
    <property type="match status" value="1"/>
</dbReference>
<keyword evidence="8 13" id="KW-0786">Thiamine pyrophosphate</keyword>
<dbReference type="FunFam" id="3.40.50.970:FF:000003">
    <property type="entry name" value="Transketolase"/>
    <property type="match status" value="1"/>
</dbReference>
<feature type="binding site" evidence="12">
    <location>
        <position position="504"/>
    </location>
    <ligand>
        <name>substrate</name>
    </ligand>
</feature>
<evidence type="ECO:0000256" key="13">
    <source>
        <dbReference type="PIRSR" id="PIRSR605478-3"/>
    </source>
</evidence>
<accession>A0A941E7I8</accession>
<dbReference type="InterPro" id="IPR049557">
    <property type="entry name" value="Transketolase_CS"/>
</dbReference>
<keyword evidence="6 14" id="KW-0479">Metal-binding</keyword>
<dbReference type="SUPFAM" id="SSF52922">
    <property type="entry name" value="TK C-terminal domain-like"/>
    <property type="match status" value="1"/>
</dbReference>
<evidence type="ECO:0000256" key="14">
    <source>
        <dbReference type="PIRSR" id="PIRSR605478-4"/>
    </source>
</evidence>
<dbReference type="InterPro" id="IPR020826">
    <property type="entry name" value="Transketolase_BS"/>
</dbReference>
<comment type="cofactor">
    <cofactor evidence="14">
        <name>Mg(2+)</name>
        <dbReference type="ChEBI" id="CHEBI:18420"/>
    </cofactor>
    <text evidence="14">Binds 1 Mg(2+) ion per subunit. Can also utilize other divalent metal cations, such as Ca(2+), Mn(2+) and Co(2+).</text>
</comment>
<feature type="binding site" evidence="13">
    <location>
        <position position="173"/>
    </location>
    <ligand>
        <name>thiamine diphosphate</name>
        <dbReference type="ChEBI" id="CHEBI:58937"/>
    </ligand>
</feature>
<keyword evidence="7 14" id="KW-0460">Magnesium</keyword>
<feature type="binding site" evidence="12">
    <location>
        <position position="508"/>
    </location>
    <ligand>
        <name>substrate</name>
    </ligand>
</feature>
<sequence length="708" mass="76066">MSELPAVSNSPFSWTDLDRRTVDTVRVLAADAVQKVGNGHPGTAMSLAPVATLLFQKHLRHDPADAQWVGRDRFVLSPGHSSLTLYIQLYLSGYGLELSDLQAFRTWGSLTPGHPEHGHTVGVETTTGPLGQGLANAVGMAMAARYERGLFDPEAPEGASPFDHTIYAIASDGDLEEGVTSEASSIAGTQKLGNLVVIYDDNHISIEGDTKVAFTEDVLKRYEAYGWHTQSVEWTRSETDVEGYHEDVEALHRAILAAEAETGRPSIIRLRTIIGWPAPNLQNTEKAHGSALGAEEVAATKTILGFDPEKTFEVADEVLSHARKVVARGAAARAEWDKGYEAWRAANPQRAADFDRIAARELPAGWDEKLPVFPAGKDVATRKASEAAIQAIAEQLPEFWGGSADLAGSNNTTIKGGLSFLPYSEEGGEFGGSSPYGRILHFGIREHAMGSILNGIALHGNTRVFGGTFLQFSDYMRPAVRLAAMMQAPVTYVWTHDSIGLGEDGPTHQPVEHFAALRAIPEFHFVRPADANETVAAWKATLEQHGPVGLALTRQNVPTFDRDALGTAVSVEEGVKRGGYVLAEATGGAPKVILIGTGSEVALAVEARERLEASGVPTRVVSMPCTEWFDAQDAGYRESVLPAAVKARVAVEAGIAQPWYRFTGDAGRIVSLEHWGASADYKKLYTEFGITAEAVEAAARDSLAAVEV</sequence>
<keyword evidence="18" id="KW-1185">Reference proteome</keyword>
<evidence type="ECO:0000256" key="6">
    <source>
        <dbReference type="ARBA" id="ARBA00022723"/>
    </source>
</evidence>
<evidence type="ECO:0000313" key="17">
    <source>
        <dbReference type="EMBL" id="MBR7825247.1"/>
    </source>
</evidence>
<dbReference type="GO" id="GO:0006098">
    <property type="term" value="P:pentose-phosphate shunt"/>
    <property type="evidence" value="ECO:0007669"/>
    <property type="project" value="TreeGrafter"/>
</dbReference>
<feature type="binding site" evidence="13">
    <location>
        <position position="472"/>
    </location>
    <ligand>
        <name>thiamine diphosphate</name>
        <dbReference type="ChEBI" id="CHEBI:58937"/>
    </ligand>
</feature>
<dbReference type="PROSITE" id="PS00802">
    <property type="entry name" value="TRANSKETOLASE_2"/>
    <property type="match status" value="1"/>
</dbReference>
<dbReference type="InterPro" id="IPR005478">
    <property type="entry name" value="Transketolase_bac-like"/>
</dbReference>
<dbReference type="NCBIfam" id="TIGR00232">
    <property type="entry name" value="tktlase_bact"/>
    <property type="match status" value="1"/>
</dbReference>
<dbReference type="PROSITE" id="PS00801">
    <property type="entry name" value="TRANSKETOLASE_1"/>
    <property type="match status" value="1"/>
</dbReference>
<feature type="binding site" evidence="12">
    <location>
        <position position="409"/>
    </location>
    <ligand>
        <name>substrate</name>
    </ligand>
</feature>
<dbReference type="AlphaFoldDB" id="A0A941E7I8"/>
<feature type="binding site" evidence="14">
    <location>
        <position position="204"/>
    </location>
    <ligand>
        <name>Mg(2+)</name>
        <dbReference type="ChEBI" id="CHEBI:18420"/>
    </ligand>
</feature>